<dbReference type="RefSeq" id="WP_172555049.1">
    <property type="nucleotide sequence ID" value="NZ_CP035727.2"/>
</dbReference>
<dbReference type="AlphaFoldDB" id="A0A6H0TL74"/>
<sequence length="134" mass="14999">MAKISLDMNKVNSMLREARINAVEAAMYPFANEAKRLVRDEDHVDTSRYINSIGYRTDYPETNKSGKGRIVPSDEDIVHVLTETADKTSLESGTAVPYSIYNEGRYNILARAMDNAEGDMHEAGIAEVHKVFSK</sequence>
<dbReference type="EMBL" id="CP035727">
    <property type="protein sequence ID" value="QIW21189.1"/>
    <property type="molecule type" value="Genomic_DNA"/>
</dbReference>
<evidence type="ECO:0000313" key="1">
    <source>
        <dbReference type="EMBL" id="QIW21189.1"/>
    </source>
</evidence>
<proteinExistence type="predicted"/>
<reference evidence="2" key="1">
    <citation type="submission" date="2019-02" db="EMBL/GenBank/DDBJ databases">
        <title>Structural and Functional analysis of Lanthipeptide from Bacillus thuringiensis serovar andalousiensis B23193.</title>
        <authorList>
            <person name="Andreeva J.V."/>
            <person name="Grigoreva A."/>
        </authorList>
    </citation>
    <scope>NUCLEOTIDE SEQUENCE [LARGE SCALE GENOMIC DNA]</scope>
    <source>
        <strain evidence="2">B23193</strain>
    </source>
</reference>
<accession>A0A6H0TL74</accession>
<name>A0A6H0TL74_BACTU</name>
<organism evidence="1 2">
    <name type="scientific">Bacillus thuringiensis serovar andalousiensis</name>
    <dbReference type="NCBI Taxonomy" id="257985"/>
    <lineage>
        <taxon>Bacteria</taxon>
        <taxon>Bacillati</taxon>
        <taxon>Bacillota</taxon>
        <taxon>Bacilli</taxon>
        <taxon>Bacillales</taxon>
        <taxon>Bacillaceae</taxon>
        <taxon>Bacillus</taxon>
        <taxon>Bacillus cereus group</taxon>
    </lineage>
</organism>
<evidence type="ECO:0000313" key="2">
    <source>
        <dbReference type="Proteomes" id="UP000501374"/>
    </source>
</evidence>
<evidence type="ECO:0008006" key="3">
    <source>
        <dbReference type="Google" id="ProtNLM"/>
    </source>
</evidence>
<dbReference type="Proteomes" id="UP000501374">
    <property type="component" value="Chromosome"/>
</dbReference>
<gene>
    <name evidence="1" type="ORF">EVG22_23365</name>
</gene>
<protein>
    <recommendedName>
        <fullName evidence="3">HK97 gp10 family phage protein</fullName>
    </recommendedName>
</protein>